<reference evidence="2 3" key="1">
    <citation type="journal article" date="2019" name="Emerg. Microbes Infect.">
        <title>Comprehensive subspecies identification of 175 nontuberculous mycobacteria species based on 7547 genomic profiles.</title>
        <authorList>
            <person name="Matsumoto Y."/>
            <person name="Kinjo T."/>
            <person name="Motooka D."/>
            <person name="Nabeya D."/>
            <person name="Jung N."/>
            <person name="Uechi K."/>
            <person name="Horii T."/>
            <person name="Iida T."/>
            <person name="Fujita J."/>
            <person name="Nakamura S."/>
        </authorList>
    </citation>
    <scope>NUCLEOTIDE SEQUENCE [LARGE SCALE GENOMIC DNA]</scope>
    <source>
        <strain evidence="2 3">JCM 6375</strain>
    </source>
</reference>
<evidence type="ECO:0000259" key="1">
    <source>
        <dbReference type="Pfam" id="PF00781"/>
    </source>
</evidence>
<dbReference type="InterPro" id="IPR001206">
    <property type="entry name" value="Diacylglycerol_kinase_cat_dom"/>
</dbReference>
<dbReference type="SUPFAM" id="SSF111331">
    <property type="entry name" value="NAD kinase/diacylglycerol kinase-like"/>
    <property type="match status" value="1"/>
</dbReference>
<dbReference type="KEGG" id="mmor:MMOR_00080"/>
<sequence>MSSNRYEALPHTEIVELDEGDDVEKVLRTAAEKAEVLAVGGGDGMACARGYRRRGGRPAGLPGGTFNHFAKDIGCETVAKTIESIKKGDVSCVDIACLNETNMVINTASIGAYPMFVQTGEVGAQDR</sequence>
<dbReference type="Gene3D" id="3.40.50.10330">
    <property type="entry name" value="Probable inorganic polyphosphate/atp-NAD kinase, domain 1"/>
    <property type="match status" value="1"/>
</dbReference>
<dbReference type="Pfam" id="PF00781">
    <property type="entry name" value="DAGK_cat"/>
    <property type="match status" value="1"/>
</dbReference>
<feature type="domain" description="DAGKc" evidence="1">
    <location>
        <begin position="10"/>
        <end position="96"/>
    </location>
</feature>
<protein>
    <recommendedName>
        <fullName evidence="1">DAGKc domain-containing protein</fullName>
    </recommendedName>
</protein>
<proteinExistence type="predicted"/>
<evidence type="ECO:0000313" key="3">
    <source>
        <dbReference type="Proteomes" id="UP000466681"/>
    </source>
</evidence>
<dbReference type="AlphaFoldDB" id="A0AAD1M3G7"/>
<dbReference type="InterPro" id="IPR016064">
    <property type="entry name" value="NAD/diacylglycerol_kinase_sf"/>
</dbReference>
<keyword evidence="3" id="KW-1185">Reference proteome</keyword>
<dbReference type="GO" id="GO:0016301">
    <property type="term" value="F:kinase activity"/>
    <property type="evidence" value="ECO:0007669"/>
    <property type="project" value="InterPro"/>
</dbReference>
<name>A0AAD1M3G7_9MYCO</name>
<dbReference type="InterPro" id="IPR017438">
    <property type="entry name" value="ATP-NAD_kinase_N"/>
</dbReference>
<organism evidence="2 3">
    <name type="scientific">Mycolicibacterium moriokaense</name>
    <dbReference type="NCBI Taxonomy" id="39691"/>
    <lineage>
        <taxon>Bacteria</taxon>
        <taxon>Bacillati</taxon>
        <taxon>Actinomycetota</taxon>
        <taxon>Actinomycetes</taxon>
        <taxon>Mycobacteriales</taxon>
        <taxon>Mycobacteriaceae</taxon>
        <taxon>Mycolicibacterium</taxon>
    </lineage>
</organism>
<accession>A0AAD1M3G7</accession>
<dbReference type="Proteomes" id="UP000466681">
    <property type="component" value="Chromosome"/>
</dbReference>
<dbReference type="EMBL" id="AP022560">
    <property type="protein sequence ID" value="BBW99071.1"/>
    <property type="molecule type" value="Genomic_DNA"/>
</dbReference>
<evidence type="ECO:0000313" key="2">
    <source>
        <dbReference type="EMBL" id="BBW99071.1"/>
    </source>
</evidence>
<gene>
    <name evidence="2" type="ORF">MMOR_00080</name>
</gene>